<accession>A0A3N4KI72</accession>
<feature type="signal peptide" evidence="1">
    <location>
        <begin position="1"/>
        <end position="18"/>
    </location>
</feature>
<dbReference type="InParanoid" id="A0A3N4KI72"/>
<dbReference type="OrthoDB" id="626167at2759"/>
<keyword evidence="3" id="KW-1185">Reference proteome</keyword>
<dbReference type="Proteomes" id="UP000277580">
    <property type="component" value="Unassembled WGS sequence"/>
</dbReference>
<organism evidence="2 3">
    <name type="scientific">Morchella conica CCBAS932</name>
    <dbReference type="NCBI Taxonomy" id="1392247"/>
    <lineage>
        <taxon>Eukaryota</taxon>
        <taxon>Fungi</taxon>
        <taxon>Dikarya</taxon>
        <taxon>Ascomycota</taxon>
        <taxon>Pezizomycotina</taxon>
        <taxon>Pezizomycetes</taxon>
        <taxon>Pezizales</taxon>
        <taxon>Morchellaceae</taxon>
        <taxon>Morchella</taxon>
    </lineage>
</organism>
<dbReference type="STRING" id="1392247.A0A3N4KI72"/>
<dbReference type="Gene3D" id="3.40.50.300">
    <property type="entry name" value="P-loop containing nucleotide triphosphate hydrolases"/>
    <property type="match status" value="1"/>
</dbReference>
<dbReference type="SUPFAM" id="SSF52540">
    <property type="entry name" value="P-loop containing nucleoside triphosphate hydrolases"/>
    <property type="match status" value="1"/>
</dbReference>
<dbReference type="InterPro" id="IPR027417">
    <property type="entry name" value="P-loop_NTPase"/>
</dbReference>
<evidence type="ECO:0008006" key="4">
    <source>
        <dbReference type="Google" id="ProtNLM"/>
    </source>
</evidence>
<evidence type="ECO:0000313" key="2">
    <source>
        <dbReference type="EMBL" id="RPB10256.1"/>
    </source>
</evidence>
<feature type="chain" id="PRO_5018108892" description="NB-ARC domain-containing protein" evidence="1">
    <location>
        <begin position="19"/>
        <end position="267"/>
    </location>
</feature>
<evidence type="ECO:0000256" key="1">
    <source>
        <dbReference type="SAM" id="SignalP"/>
    </source>
</evidence>
<name>A0A3N4KI72_9PEZI</name>
<reference evidence="2 3" key="1">
    <citation type="journal article" date="2018" name="Nat. Ecol. Evol.">
        <title>Pezizomycetes genomes reveal the molecular basis of ectomycorrhizal truffle lifestyle.</title>
        <authorList>
            <person name="Murat C."/>
            <person name="Payen T."/>
            <person name="Noel B."/>
            <person name="Kuo A."/>
            <person name="Morin E."/>
            <person name="Chen J."/>
            <person name="Kohler A."/>
            <person name="Krizsan K."/>
            <person name="Balestrini R."/>
            <person name="Da Silva C."/>
            <person name="Montanini B."/>
            <person name="Hainaut M."/>
            <person name="Levati E."/>
            <person name="Barry K.W."/>
            <person name="Belfiori B."/>
            <person name="Cichocki N."/>
            <person name="Clum A."/>
            <person name="Dockter R.B."/>
            <person name="Fauchery L."/>
            <person name="Guy J."/>
            <person name="Iotti M."/>
            <person name="Le Tacon F."/>
            <person name="Lindquist E.A."/>
            <person name="Lipzen A."/>
            <person name="Malagnac F."/>
            <person name="Mello A."/>
            <person name="Molinier V."/>
            <person name="Miyauchi S."/>
            <person name="Poulain J."/>
            <person name="Riccioni C."/>
            <person name="Rubini A."/>
            <person name="Sitrit Y."/>
            <person name="Splivallo R."/>
            <person name="Traeger S."/>
            <person name="Wang M."/>
            <person name="Zifcakova L."/>
            <person name="Wipf D."/>
            <person name="Zambonelli A."/>
            <person name="Paolocci F."/>
            <person name="Nowrousian M."/>
            <person name="Ottonello S."/>
            <person name="Baldrian P."/>
            <person name="Spatafora J.W."/>
            <person name="Henrissat B."/>
            <person name="Nagy L.G."/>
            <person name="Aury J.M."/>
            <person name="Wincker P."/>
            <person name="Grigoriev I.V."/>
            <person name="Bonfante P."/>
            <person name="Martin F.M."/>
        </authorList>
    </citation>
    <scope>NUCLEOTIDE SEQUENCE [LARGE SCALE GENOMIC DNA]</scope>
    <source>
        <strain evidence="2 3">CCBAS932</strain>
    </source>
</reference>
<sequence>MAWRYFWLCFQCVVDADSAKLGLAGSREHQLPIDADHSGICQFESAEDDRYEPVGGGIGELVERIIKDKTEPEESVLPRDSRVAAVKTLLPSSELSVERSPNFSGREYELNRIHEHLTTLSSSPRPSRRVVVLHGLGGIGKTEIALAYAFKYRHEYTAVFWIDATNIQTATLGLFQIVQGLINANLTDEHLAIDCATIAQRLGLLGLIQKNGLLNSNLGESHKERVIKAAKRLLEMEENRNVLIMITTMISNPMIFSPDFPPIQGTF</sequence>
<dbReference type="AlphaFoldDB" id="A0A3N4KI72"/>
<dbReference type="EMBL" id="ML119144">
    <property type="protein sequence ID" value="RPB10256.1"/>
    <property type="molecule type" value="Genomic_DNA"/>
</dbReference>
<keyword evidence="1" id="KW-0732">Signal</keyword>
<gene>
    <name evidence="2" type="ORF">P167DRAFT_270022</name>
</gene>
<protein>
    <recommendedName>
        <fullName evidence="4">NB-ARC domain-containing protein</fullName>
    </recommendedName>
</protein>
<evidence type="ECO:0000313" key="3">
    <source>
        <dbReference type="Proteomes" id="UP000277580"/>
    </source>
</evidence>
<proteinExistence type="predicted"/>